<dbReference type="OrthoDB" id="3177213at2759"/>
<feature type="transmembrane region" description="Helical" evidence="2">
    <location>
        <begin position="542"/>
        <end position="562"/>
    </location>
</feature>
<sequence length="651" mass="73032">MESDRLLSTDAESLPTLPMLTRRSTAKSDLTLAPPPATEEKKNVDSDEMQRKKKRIAQATDLLLDVAMTTTFASLLDGTPVSDGKSLASFICLFALVWWTWASQVTYNARFREYDWIHRVFLCFQLLIFCAFAAFTNGFDITAGIVNDTVGETLKTLRKVEGWPQLTANAQASREAQIPISSVRGIAMTMAFSRALLFAQYLHALFYFKESKAKSAFYVHTFTLIISFACYFASFFCISSNPDEVTKGDQIAKVCLWYAPIFLELAAHFLAAHLSEDKEFKEMWYDEEIIYERSGSVFIIILGAGLDKITEGFHYLVGNPAFGPRRVGVIFSAGLIFICLFSLYFTKVRGRPLSSEQKKKRDEGEDSESCRVANRRVLLYFFLNFLYLCSIIVTLQGMAAMIQFGNVGDNMQTAFHFMRTSEHHLNKTNFVDPLNASIYKEDLVHKLSETGYDINDLVNDINRGIEISPDWNVTFAPFRILLLDGLGILTEGLQNTDALPTEQDSILTNEIDAFMDSDLSDVNKTQFIRIAQMVATSNATPALWFFSAGGAVLVMLAVLGLISHTDELNGYIFAQMAGRLTLGTVMLLLTALDVNAIAVQITMDYRFYGSRIWRLASQNWILPPYAAVLTLEQGYEYVLMYLSQNAVDAAA</sequence>
<feature type="transmembrane region" description="Helical" evidence="2">
    <location>
        <begin position="215"/>
        <end position="236"/>
    </location>
</feature>
<protein>
    <recommendedName>
        <fullName evidence="5">Transmembrane protein</fullName>
    </recommendedName>
</protein>
<keyword evidence="2" id="KW-1133">Transmembrane helix</keyword>
<name>A0A4R0RKQ3_9APHY</name>
<keyword evidence="2" id="KW-0472">Membrane</keyword>
<dbReference type="PANTHER" id="PTHR42101">
    <property type="entry name" value="CHROMOSOME 16, WHOLE GENOME SHOTGUN SEQUENCE"/>
    <property type="match status" value="1"/>
</dbReference>
<feature type="transmembrane region" description="Helical" evidence="2">
    <location>
        <begin position="88"/>
        <end position="109"/>
    </location>
</feature>
<keyword evidence="2" id="KW-0812">Transmembrane</keyword>
<gene>
    <name evidence="3" type="ORF">EIP91_002407</name>
</gene>
<feature type="transmembrane region" description="Helical" evidence="2">
    <location>
        <begin position="377"/>
        <end position="402"/>
    </location>
</feature>
<feature type="transmembrane region" description="Helical" evidence="2">
    <location>
        <begin position="116"/>
        <end position="135"/>
    </location>
</feature>
<evidence type="ECO:0008006" key="5">
    <source>
        <dbReference type="Google" id="ProtNLM"/>
    </source>
</evidence>
<feature type="transmembrane region" description="Helical" evidence="2">
    <location>
        <begin position="327"/>
        <end position="345"/>
    </location>
</feature>
<dbReference type="PANTHER" id="PTHR42101:SF1">
    <property type="entry name" value="LOW TEMPERATURE REQUIREMENT A"/>
    <property type="match status" value="1"/>
</dbReference>
<feature type="transmembrane region" description="Helical" evidence="2">
    <location>
        <begin position="295"/>
        <end position="315"/>
    </location>
</feature>
<dbReference type="InterPro" id="IPR010640">
    <property type="entry name" value="Low_temperature_requirement_A"/>
</dbReference>
<feature type="region of interest" description="Disordered" evidence="1">
    <location>
        <begin position="1"/>
        <end position="50"/>
    </location>
</feature>
<dbReference type="STRING" id="92696.A0A4R0RKQ3"/>
<accession>A0A4R0RKQ3</accession>
<dbReference type="AlphaFoldDB" id="A0A4R0RKQ3"/>
<evidence type="ECO:0000256" key="1">
    <source>
        <dbReference type="SAM" id="MobiDB-lite"/>
    </source>
</evidence>
<evidence type="ECO:0000313" key="4">
    <source>
        <dbReference type="Proteomes" id="UP000292702"/>
    </source>
</evidence>
<dbReference type="Proteomes" id="UP000292702">
    <property type="component" value="Unassembled WGS sequence"/>
</dbReference>
<feature type="transmembrane region" description="Helical" evidence="2">
    <location>
        <begin position="256"/>
        <end position="274"/>
    </location>
</feature>
<comment type="caution">
    <text evidence="3">The sequence shown here is derived from an EMBL/GenBank/DDBJ whole genome shotgun (WGS) entry which is preliminary data.</text>
</comment>
<keyword evidence="4" id="KW-1185">Reference proteome</keyword>
<reference evidence="3 4" key="1">
    <citation type="submission" date="2018-11" db="EMBL/GenBank/DDBJ databases">
        <title>Genome assembly of Steccherinum ochraceum LE-BIN_3174, the white-rot fungus of the Steccherinaceae family (The Residual Polyporoid clade, Polyporales, Basidiomycota).</title>
        <authorList>
            <person name="Fedorova T.V."/>
            <person name="Glazunova O.A."/>
            <person name="Landesman E.O."/>
            <person name="Moiseenko K.V."/>
            <person name="Psurtseva N.V."/>
            <person name="Savinova O.S."/>
            <person name="Shakhova N.V."/>
            <person name="Tyazhelova T.V."/>
            <person name="Vasina D.V."/>
        </authorList>
    </citation>
    <scope>NUCLEOTIDE SEQUENCE [LARGE SCALE GENOMIC DNA]</scope>
    <source>
        <strain evidence="3 4">LE-BIN_3174</strain>
    </source>
</reference>
<feature type="transmembrane region" description="Helical" evidence="2">
    <location>
        <begin position="186"/>
        <end position="208"/>
    </location>
</feature>
<organism evidence="3 4">
    <name type="scientific">Steccherinum ochraceum</name>
    <dbReference type="NCBI Taxonomy" id="92696"/>
    <lineage>
        <taxon>Eukaryota</taxon>
        <taxon>Fungi</taxon>
        <taxon>Dikarya</taxon>
        <taxon>Basidiomycota</taxon>
        <taxon>Agaricomycotina</taxon>
        <taxon>Agaricomycetes</taxon>
        <taxon>Polyporales</taxon>
        <taxon>Steccherinaceae</taxon>
        <taxon>Steccherinum</taxon>
    </lineage>
</organism>
<feature type="compositionally biased region" description="Basic and acidic residues" evidence="1">
    <location>
        <begin position="38"/>
        <end position="50"/>
    </location>
</feature>
<proteinExistence type="predicted"/>
<dbReference type="EMBL" id="RWJN01000170">
    <property type="protein sequence ID" value="TCD65639.1"/>
    <property type="molecule type" value="Genomic_DNA"/>
</dbReference>
<dbReference type="Pfam" id="PF06772">
    <property type="entry name" value="LtrA"/>
    <property type="match status" value="1"/>
</dbReference>
<feature type="transmembrane region" description="Helical" evidence="2">
    <location>
        <begin position="582"/>
        <end position="603"/>
    </location>
</feature>
<feature type="transmembrane region" description="Helical" evidence="2">
    <location>
        <begin position="59"/>
        <end position="76"/>
    </location>
</feature>
<evidence type="ECO:0000256" key="2">
    <source>
        <dbReference type="SAM" id="Phobius"/>
    </source>
</evidence>
<evidence type="ECO:0000313" key="3">
    <source>
        <dbReference type="EMBL" id="TCD65639.1"/>
    </source>
</evidence>